<dbReference type="SUPFAM" id="SSF56317">
    <property type="entry name" value="Carbon-nitrogen hydrolase"/>
    <property type="match status" value="1"/>
</dbReference>
<dbReference type="GO" id="GO:0016811">
    <property type="term" value="F:hydrolase activity, acting on carbon-nitrogen (but not peptide) bonds, in linear amides"/>
    <property type="evidence" value="ECO:0007669"/>
    <property type="project" value="InterPro"/>
</dbReference>
<protein>
    <submittedName>
        <fullName evidence="3">Acyltransferase</fullName>
    </submittedName>
</protein>
<dbReference type="OrthoDB" id="9811121at2"/>
<dbReference type="Pfam" id="PF00795">
    <property type="entry name" value="CN_hydrolase"/>
    <property type="match status" value="1"/>
</dbReference>
<evidence type="ECO:0000256" key="1">
    <source>
        <dbReference type="ARBA" id="ARBA00022801"/>
    </source>
</evidence>
<dbReference type="CDD" id="cd07572">
    <property type="entry name" value="nit"/>
    <property type="match status" value="1"/>
</dbReference>
<feature type="domain" description="CN hydrolase" evidence="2">
    <location>
        <begin position="16"/>
        <end position="262"/>
    </location>
</feature>
<evidence type="ECO:0000313" key="4">
    <source>
        <dbReference type="Proteomes" id="UP000367825"/>
    </source>
</evidence>
<keyword evidence="1" id="KW-0378">Hydrolase</keyword>
<dbReference type="Proteomes" id="UP000367825">
    <property type="component" value="Unassembled WGS sequence"/>
</dbReference>
<keyword evidence="4" id="KW-1185">Reference proteome</keyword>
<dbReference type="PROSITE" id="PS50263">
    <property type="entry name" value="CN_HYDROLASE"/>
    <property type="match status" value="1"/>
</dbReference>
<evidence type="ECO:0000259" key="2">
    <source>
        <dbReference type="PROSITE" id="PS50263"/>
    </source>
</evidence>
<dbReference type="InterPro" id="IPR003010">
    <property type="entry name" value="C-N_Hydrolase"/>
</dbReference>
<keyword evidence="3" id="KW-0012">Acyltransferase</keyword>
<dbReference type="RefSeq" id="WP_150556668.1">
    <property type="nucleotide sequence ID" value="NZ_CABPSC010000014.1"/>
</dbReference>
<dbReference type="Gene3D" id="3.60.110.10">
    <property type="entry name" value="Carbon-nitrogen hydrolase"/>
    <property type="match status" value="1"/>
</dbReference>
<gene>
    <name evidence="3" type="ORF">PNO31109_03412</name>
</gene>
<name>A0A5E4WQX6_9BURK</name>
<dbReference type="AlphaFoldDB" id="A0A5E4WQX6"/>
<reference evidence="3 4" key="1">
    <citation type="submission" date="2019-08" db="EMBL/GenBank/DDBJ databases">
        <authorList>
            <person name="Peeters C."/>
        </authorList>
    </citation>
    <scope>NUCLEOTIDE SEQUENCE [LARGE SCALE GENOMIC DNA]</scope>
    <source>
        <strain evidence="3 4">LMG 31109</strain>
    </source>
</reference>
<evidence type="ECO:0000313" key="3">
    <source>
        <dbReference type="EMBL" id="VVE26623.1"/>
    </source>
</evidence>
<sequence>MTSTETQSAQFPAAPVRVAAVQMVSAPDVGRNLAEAARLVAEAAHAGAQLVLLPEYFCYMGQRDTDKLALRETPGSGPIQDFLSQTARRHGVWLIGGTLPLAAPEPERVLNTTLVFDPHGAPAARYDKIHLFNFVKGDEAYDEARTIRPGEAVRTFEAPFGRVGLSVCYDLRFPELYRAMGDCTLVVVPAAFTYTTGRAHWELLLRARAIENQCYVLASAQGGHHENGRRTWGHSMLIDPWGDIVAQRETQGAGVVVGDIDPARLASVRESLPAWRHRVLRG</sequence>
<organism evidence="3 4">
    <name type="scientific">Pandoraea nosoerga</name>
    <dbReference type="NCBI Taxonomy" id="2508296"/>
    <lineage>
        <taxon>Bacteria</taxon>
        <taxon>Pseudomonadati</taxon>
        <taxon>Pseudomonadota</taxon>
        <taxon>Betaproteobacteria</taxon>
        <taxon>Burkholderiales</taxon>
        <taxon>Burkholderiaceae</taxon>
        <taxon>Pandoraea</taxon>
    </lineage>
</organism>
<dbReference type="GO" id="GO:0016746">
    <property type="term" value="F:acyltransferase activity"/>
    <property type="evidence" value="ECO:0007669"/>
    <property type="project" value="UniProtKB-KW"/>
</dbReference>
<proteinExistence type="predicted"/>
<dbReference type="InterPro" id="IPR045254">
    <property type="entry name" value="Nit1/2_C-N_Hydrolase"/>
</dbReference>
<dbReference type="InterPro" id="IPR036526">
    <property type="entry name" value="C-N_Hydrolase_sf"/>
</dbReference>
<dbReference type="EMBL" id="CABPSC010000014">
    <property type="protein sequence ID" value="VVE26623.1"/>
    <property type="molecule type" value="Genomic_DNA"/>
</dbReference>
<dbReference type="PANTHER" id="PTHR23088:SF27">
    <property type="entry name" value="DEAMINATED GLUTATHIONE AMIDASE"/>
    <property type="match status" value="1"/>
</dbReference>
<dbReference type="PANTHER" id="PTHR23088">
    <property type="entry name" value="NITRILASE-RELATED"/>
    <property type="match status" value="1"/>
</dbReference>
<accession>A0A5E4WQX6</accession>
<keyword evidence="3" id="KW-0808">Transferase</keyword>